<dbReference type="AlphaFoldDB" id="A0A9D1S2S6"/>
<comment type="caution">
    <text evidence="2">The sequence shown here is derived from an EMBL/GenBank/DDBJ whole genome shotgun (WGS) entry which is preliminary data.</text>
</comment>
<dbReference type="Pfam" id="PF04296">
    <property type="entry name" value="YlxR"/>
    <property type="match status" value="1"/>
</dbReference>
<proteinExistence type="predicted"/>
<dbReference type="EMBL" id="DVMV01000005">
    <property type="protein sequence ID" value="HIU44782.1"/>
    <property type="molecule type" value="Genomic_DNA"/>
</dbReference>
<reference evidence="2" key="2">
    <citation type="journal article" date="2021" name="PeerJ">
        <title>Extensive microbial diversity within the chicken gut microbiome revealed by metagenomics and culture.</title>
        <authorList>
            <person name="Gilroy R."/>
            <person name="Ravi A."/>
            <person name="Getino M."/>
            <person name="Pursley I."/>
            <person name="Horton D.L."/>
            <person name="Alikhan N.F."/>
            <person name="Baker D."/>
            <person name="Gharbi K."/>
            <person name="Hall N."/>
            <person name="Watson M."/>
            <person name="Adriaenssens E.M."/>
            <person name="Foster-Nyarko E."/>
            <person name="Jarju S."/>
            <person name="Secka A."/>
            <person name="Antonio M."/>
            <person name="Oren A."/>
            <person name="Chaudhuri R.R."/>
            <person name="La Ragione R."/>
            <person name="Hildebrand F."/>
            <person name="Pallen M.J."/>
        </authorList>
    </citation>
    <scope>NUCLEOTIDE SEQUENCE</scope>
    <source>
        <strain evidence="2">ChiGjej1B1-22543</strain>
    </source>
</reference>
<dbReference type="InterPro" id="IPR007393">
    <property type="entry name" value="YlxR_dom"/>
</dbReference>
<evidence type="ECO:0000259" key="1">
    <source>
        <dbReference type="Pfam" id="PF04296"/>
    </source>
</evidence>
<sequence length="87" mass="9678">MPKKPIKISRMDAITRTVHPAEQMLRIRLTPSPAIDYSGRLLGRGAYVYPDPKAISSPKGKAALARLGIKDELYEEVLLWASTRCKA</sequence>
<dbReference type="PROSITE" id="PS50890">
    <property type="entry name" value="PUA"/>
    <property type="match status" value="1"/>
</dbReference>
<protein>
    <submittedName>
        <fullName evidence="2">YlxR family protein</fullName>
    </submittedName>
</protein>
<dbReference type="InterPro" id="IPR035931">
    <property type="entry name" value="YlxR-like_sf"/>
</dbReference>
<gene>
    <name evidence="2" type="ORF">IAC52_00575</name>
</gene>
<dbReference type="Proteomes" id="UP000824070">
    <property type="component" value="Unassembled WGS sequence"/>
</dbReference>
<evidence type="ECO:0000313" key="2">
    <source>
        <dbReference type="EMBL" id="HIU44782.1"/>
    </source>
</evidence>
<reference evidence="2" key="1">
    <citation type="submission" date="2020-10" db="EMBL/GenBank/DDBJ databases">
        <authorList>
            <person name="Gilroy R."/>
        </authorList>
    </citation>
    <scope>NUCLEOTIDE SEQUENCE</scope>
    <source>
        <strain evidence="2">ChiGjej1B1-22543</strain>
    </source>
</reference>
<evidence type="ECO:0000313" key="3">
    <source>
        <dbReference type="Proteomes" id="UP000824070"/>
    </source>
</evidence>
<feature type="domain" description="YlxR" evidence="1">
    <location>
        <begin position="10"/>
        <end position="77"/>
    </location>
</feature>
<accession>A0A9D1S2S6</accession>
<name>A0A9D1S2S6_9FIRM</name>
<dbReference type="SUPFAM" id="SSF64376">
    <property type="entry name" value="YlxR-like"/>
    <property type="match status" value="1"/>
</dbReference>
<dbReference type="Gene3D" id="3.30.1230.10">
    <property type="entry name" value="YlxR-like"/>
    <property type="match status" value="1"/>
</dbReference>
<organism evidence="2 3">
    <name type="scientific">Candidatus Alloenteromonas pullicola</name>
    <dbReference type="NCBI Taxonomy" id="2840784"/>
    <lineage>
        <taxon>Bacteria</taxon>
        <taxon>Bacillati</taxon>
        <taxon>Bacillota</taxon>
        <taxon>Bacillota incertae sedis</taxon>
        <taxon>Candidatus Alloenteromonas</taxon>
    </lineage>
</organism>